<keyword evidence="7" id="KW-1185">Reference proteome</keyword>
<keyword evidence="4" id="KW-0472">Membrane</keyword>
<dbReference type="PANTHER" id="PTHR43280">
    <property type="entry name" value="ARAC-FAMILY TRANSCRIPTIONAL REGULATOR"/>
    <property type="match status" value="1"/>
</dbReference>
<keyword evidence="2" id="KW-0238">DNA-binding</keyword>
<feature type="domain" description="HTH araC/xylS-type" evidence="5">
    <location>
        <begin position="625"/>
        <end position="724"/>
    </location>
</feature>
<evidence type="ECO:0000256" key="4">
    <source>
        <dbReference type="SAM" id="Phobius"/>
    </source>
</evidence>
<dbReference type="SUPFAM" id="SSF46689">
    <property type="entry name" value="Homeodomain-like"/>
    <property type="match status" value="1"/>
</dbReference>
<dbReference type="PANTHER" id="PTHR43280:SF2">
    <property type="entry name" value="HTH-TYPE TRANSCRIPTIONAL REGULATOR EXSA"/>
    <property type="match status" value="1"/>
</dbReference>
<feature type="transmembrane region" description="Helical" evidence="4">
    <location>
        <begin position="293"/>
        <end position="313"/>
    </location>
</feature>
<keyword evidence="3" id="KW-0804">Transcription</keyword>
<evidence type="ECO:0000259" key="5">
    <source>
        <dbReference type="PROSITE" id="PS01124"/>
    </source>
</evidence>
<keyword evidence="4" id="KW-0812">Transmembrane</keyword>
<sequence length="728" mass="83728">MRKHRKRTTNEIYKSMLILNAFIGIIILIIAGYLYSFYYRTMLDNFFSSNRQYQNSIVNRQENDIEIMNSIMTQLSFSEDITMFKLSEQPVKARYLIDRLYQYTKVSQSFNQMFYYYRDDHYVYNGATSIELTMFLNDGLFLESSSKDTIRDYLQNADVMKVIPEQKAEGYVIARYGELSDRVSIFFFPVIPRMGGTVAFIVGNRYYDELLNSEPADERQTMIIYDGQVVAARGNLGIELTDLDGYESLPEGKLIRINGDNYAAVYKKGNSGLEYLTLQSASCFYDSFVQGQWTIFFITIISYLVLSAVVVIIRKRMGKRVKNISNLLNEDDDSFATIERGIRALDENKKASEIEGLQHRRGKFVNNFVCDGFEDDEDVLENAASAELAIANKIYTVVLTGEKENGNERRVNDIILEMLKAEKRLTGYGLNLIAKRQSLFVVFGEDEVCIKEFLDKMLAVGKNNCEKFILSSSDFHRAYSEASRAYLEADAAYDNRFLADNDAVIYYSDVSVIESIKELPAGFMQRLKNAIRLGQVDAMEKTVDEIAEHMQQNGQSLMGFRLMCNDIIHLLIDEWDDNENSDIFSVYTLSQCMTVQDFRGVLLDVCRGLMRNKSEKTSEDDSMVQKAIKYIKEDYASSDFTMSVLAEKLGVSAVTLSVNFKNEMDISPSDYLATVRMEKAKELLRHTDKKIRDISMEVGYEDDHVFTRRFKKYTGKTPGQYRSEHYEV</sequence>
<evidence type="ECO:0000256" key="2">
    <source>
        <dbReference type="ARBA" id="ARBA00023125"/>
    </source>
</evidence>
<evidence type="ECO:0000256" key="3">
    <source>
        <dbReference type="ARBA" id="ARBA00023163"/>
    </source>
</evidence>
<dbReference type="Pfam" id="PF12833">
    <property type="entry name" value="HTH_18"/>
    <property type="match status" value="1"/>
</dbReference>
<protein>
    <submittedName>
        <fullName evidence="6">Helix-turn-helix domain-containing protein</fullName>
    </submittedName>
</protein>
<dbReference type="PROSITE" id="PS00041">
    <property type="entry name" value="HTH_ARAC_FAMILY_1"/>
    <property type="match status" value="1"/>
</dbReference>
<dbReference type="InterPro" id="IPR018060">
    <property type="entry name" value="HTH_AraC"/>
</dbReference>
<dbReference type="RefSeq" id="WP_074885557.1">
    <property type="nucleotide sequence ID" value="NZ_FOXO01000006.1"/>
</dbReference>
<dbReference type="Proteomes" id="UP000182624">
    <property type="component" value="Unassembled WGS sequence"/>
</dbReference>
<dbReference type="PRINTS" id="PR00032">
    <property type="entry name" value="HTHARAC"/>
</dbReference>
<organism evidence="6 7">
    <name type="scientific">Butyrivibrio proteoclasticus</name>
    <dbReference type="NCBI Taxonomy" id="43305"/>
    <lineage>
        <taxon>Bacteria</taxon>
        <taxon>Bacillati</taxon>
        <taxon>Bacillota</taxon>
        <taxon>Clostridia</taxon>
        <taxon>Lachnospirales</taxon>
        <taxon>Lachnospiraceae</taxon>
        <taxon>Butyrivibrio</taxon>
    </lineage>
</organism>
<dbReference type="GO" id="GO:0043565">
    <property type="term" value="F:sequence-specific DNA binding"/>
    <property type="evidence" value="ECO:0007669"/>
    <property type="project" value="InterPro"/>
</dbReference>
<dbReference type="InterPro" id="IPR020449">
    <property type="entry name" value="Tscrpt_reg_AraC-type_HTH"/>
</dbReference>
<evidence type="ECO:0000256" key="1">
    <source>
        <dbReference type="ARBA" id="ARBA00023015"/>
    </source>
</evidence>
<dbReference type="InterPro" id="IPR009057">
    <property type="entry name" value="Homeodomain-like_sf"/>
</dbReference>
<feature type="transmembrane region" description="Helical" evidence="4">
    <location>
        <begin position="12"/>
        <end position="35"/>
    </location>
</feature>
<dbReference type="SMART" id="SM00342">
    <property type="entry name" value="HTH_ARAC"/>
    <property type="match status" value="1"/>
</dbReference>
<accession>A0A1I5SJG9</accession>
<gene>
    <name evidence="6" type="ORF">SAMN04487928_106106</name>
</gene>
<keyword evidence="4" id="KW-1133">Transmembrane helix</keyword>
<reference evidence="7" key="1">
    <citation type="submission" date="2016-10" db="EMBL/GenBank/DDBJ databases">
        <authorList>
            <person name="Varghese N."/>
            <person name="Submissions S."/>
        </authorList>
    </citation>
    <scope>NUCLEOTIDE SEQUENCE [LARGE SCALE GENOMIC DNA]</scope>
    <source>
        <strain evidence="7">P18</strain>
    </source>
</reference>
<dbReference type="PROSITE" id="PS01124">
    <property type="entry name" value="HTH_ARAC_FAMILY_2"/>
    <property type="match status" value="1"/>
</dbReference>
<dbReference type="OrthoDB" id="184994at2"/>
<dbReference type="GO" id="GO:0003700">
    <property type="term" value="F:DNA-binding transcription factor activity"/>
    <property type="evidence" value="ECO:0007669"/>
    <property type="project" value="InterPro"/>
</dbReference>
<dbReference type="EMBL" id="FOXO01000006">
    <property type="protein sequence ID" value="SFP70934.1"/>
    <property type="molecule type" value="Genomic_DNA"/>
</dbReference>
<dbReference type="Gene3D" id="1.10.10.60">
    <property type="entry name" value="Homeodomain-like"/>
    <property type="match status" value="2"/>
</dbReference>
<evidence type="ECO:0000313" key="6">
    <source>
        <dbReference type="EMBL" id="SFP70934.1"/>
    </source>
</evidence>
<dbReference type="InterPro" id="IPR018062">
    <property type="entry name" value="HTH_AraC-typ_CS"/>
</dbReference>
<name>A0A1I5SJG9_9FIRM</name>
<proteinExistence type="predicted"/>
<dbReference type="AlphaFoldDB" id="A0A1I5SJG9"/>
<evidence type="ECO:0000313" key="7">
    <source>
        <dbReference type="Proteomes" id="UP000182624"/>
    </source>
</evidence>
<keyword evidence="1" id="KW-0805">Transcription regulation</keyword>